<accession>A0AAN7BAU0</accession>
<name>A0AAN7BAU0_9PEZI</name>
<evidence type="ECO:0000256" key="1">
    <source>
        <dbReference type="SAM" id="MobiDB-lite"/>
    </source>
</evidence>
<keyword evidence="2" id="KW-1133">Transmembrane helix</keyword>
<feature type="region of interest" description="Disordered" evidence="1">
    <location>
        <begin position="117"/>
        <end position="145"/>
    </location>
</feature>
<proteinExistence type="predicted"/>
<dbReference type="EMBL" id="MU858096">
    <property type="protein sequence ID" value="KAK4214270.1"/>
    <property type="molecule type" value="Genomic_DNA"/>
</dbReference>
<comment type="caution">
    <text evidence="3">The sequence shown here is derived from an EMBL/GenBank/DDBJ whole genome shotgun (WGS) entry which is preliminary data.</text>
</comment>
<evidence type="ECO:0008006" key="5">
    <source>
        <dbReference type="Google" id="ProtNLM"/>
    </source>
</evidence>
<keyword evidence="4" id="KW-1185">Reference proteome</keyword>
<feature type="compositionally biased region" description="Low complexity" evidence="1">
    <location>
        <begin position="30"/>
        <end position="43"/>
    </location>
</feature>
<reference evidence="3" key="2">
    <citation type="submission" date="2023-05" db="EMBL/GenBank/DDBJ databases">
        <authorList>
            <consortium name="Lawrence Berkeley National Laboratory"/>
            <person name="Steindorff A."/>
            <person name="Hensen N."/>
            <person name="Bonometti L."/>
            <person name="Westerberg I."/>
            <person name="Brannstrom I.O."/>
            <person name="Guillou S."/>
            <person name="Cros-Aarteil S."/>
            <person name="Calhoun S."/>
            <person name="Haridas S."/>
            <person name="Kuo A."/>
            <person name="Mondo S."/>
            <person name="Pangilinan J."/>
            <person name="Riley R."/>
            <person name="Labutti K."/>
            <person name="Andreopoulos B."/>
            <person name="Lipzen A."/>
            <person name="Chen C."/>
            <person name="Yanf M."/>
            <person name="Daum C."/>
            <person name="Ng V."/>
            <person name="Clum A."/>
            <person name="Ohm R."/>
            <person name="Martin F."/>
            <person name="Silar P."/>
            <person name="Natvig D."/>
            <person name="Lalanne C."/>
            <person name="Gautier V."/>
            <person name="Ament-Velasquez S.L."/>
            <person name="Kruys A."/>
            <person name="Hutchinson M.I."/>
            <person name="Powell A.J."/>
            <person name="Barry K."/>
            <person name="Miller A.N."/>
            <person name="Grigoriev I.V."/>
            <person name="Debuchy R."/>
            <person name="Gladieux P."/>
            <person name="Thoren M.H."/>
            <person name="Johannesson H."/>
        </authorList>
    </citation>
    <scope>NUCLEOTIDE SEQUENCE</scope>
    <source>
        <strain evidence="3">PSN293</strain>
    </source>
</reference>
<evidence type="ECO:0000313" key="4">
    <source>
        <dbReference type="Proteomes" id="UP001301769"/>
    </source>
</evidence>
<feature type="compositionally biased region" description="Pro residues" evidence="1">
    <location>
        <begin position="44"/>
        <end position="57"/>
    </location>
</feature>
<dbReference type="AlphaFoldDB" id="A0AAN7BAU0"/>
<evidence type="ECO:0000256" key="2">
    <source>
        <dbReference type="SAM" id="Phobius"/>
    </source>
</evidence>
<dbReference type="Proteomes" id="UP001301769">
    <property type="component" value="Unassembled WGS sequence"/>
</dbReference>
<keyword evidence="2" id="KW-0812">Transmembrane</keyword>
<feature type="transmembrane region" description="Helical" evidence="2">
    <location>
        <begin position="87"/>
        <end position="110"/>
    </location>
</feature>
<sequence length="279" mass="29150">MEIGSQNEGKIYLPSPGHDGKVYVSSSQGWSAPSTPAWTAATVSPPPQAPSYRPPPDGSYSGNSYGYEPPAEKKGDGTICGLRRTTFILSTIIAILLLALALGLGLGLGLGRNGGQSDGQNGTSLGANESSSSPTPTTSETTPLTGTRTTMILTVSQTVTNLPTMLDLDCPSPADPSPTVKLLGPAGNPTSTFSMNCGKDNVGFDIMNTLSYSMEDCMRACAMYNHFSKQRCAGVQFWKDIVASTSKWDGNCFLKSGTASTLGDKNSGDTVWLALVEDG</sequence>
<feature type="compositionally biased region" description="Low complexity" evidence="1">
    <location>
        <begin position="130"/>
        <end position="145"/>
    </location>
</feature>
<evidence type="ECO:0000313" key="3">
    <source>
        <dbReference type="EMBL" id="KAK4214270.1"/>
    </source>
</evidence>
<keyword evidence="2" id="KW-0472">Membrane</keyword>
<protein>
    <recommendedName>
        <fullName evidence="5">Apple domain-containing protein</fullName>
    </recommendedName>
</protein>
<organism evidence="3 4">
    <name type="scientific">Rhypophila decipiens</name>
    <dbReference type="NCBI Taxonomy" id="261697"/>
    <lineage>
        <taxon>Eukaryota</taxon>
        <taxon>Fungi</taxon>
        <taxon>Dikarya</taxon>
        <taxon>Ascomycota</taxon>
        <taxon>Pezizomycotina</taxon>
        <taxon>Sordariomycetes</taxon>
        <taxon>Sordariomycetidae</taxon>
        <taxon>Sordariales</taxon>
        <taxon>Naviculisporaceae</taxon>
        <taxon>Rhypophila</taxon>
    </lineage>
</organism>
<gene>
    <name evidence="3" type="ORF">QBC37DRAFT_421542</name>
</gene>
<feature type="region of interest" description="Disordered" evidence="1">
    <location>
        <begin position="24"/>
        <end position="76"/>
    </location>
</feature>
<feature type="compositionally biased region" description="Polar residues" evidence="1">
    <location>
        <begin position="118"/>
        <end position="129"/>
    </location>
</feature>
<reference evidence="3" key="1">
    <citation type="journal article" date="2023" name="Mol. Phylogenet. Evol.">
        <title>Genome-scale phylogeny and comparative genomics of the fungal order Sordariales.</title>
        <authorList>
            <person name="Hensen N."/>
            <person name="Bonometti L."/>
            <person name="Westerberg I."/>
            <person name="Brannstrom I.O."/>
            <person name="Guillou S."/>
            <person name="Cros-Aarteil S."/>
            <person name="Calhoun S."/>
            <person name="Haridas S."/>
            <person name="Kuo A."/>
            <person name="Mondo S."/>
            <person name="Pangilinan J."/>
            <person name="Riley R."/>
            <person name="LaButti K."/>
            <person name="Andreopoulos B."/>
            <person name="Lipzen A."/>
            <person name="Chen C."/>
            <person name="Yan M."/>
            <person name="Daum C."/>
            <person name="Ng V."/>
            <person name="Clum A."/>
            <person name="Steindorff A."/>
            <person name="Ohm R.A."/>
            <person name="Martin F."/>
            <person name="Silar P."/>
            <person name="Natvig D.O."/>
            <person name="Lalanne C."/>
            <person name="Gautier V."/>
            <person name="Ament-Velasquez S.L."/>
            <person name="Kruys A."/>
            <person name="Hutchinson M.I."/>
            <person name="Powell A.J."/>
            <person name="Barry K."/>
            <person name="Miller A.N."/>
            <person name="Grigoriev I.V."/>
            <person name="Debuchy R."/>
            <person name="Gladieux P."/>
            <person name="Hiltunen Thoren M."/>
            <person name="Johannesson H."/>
        </authorList>
    </citation>
    <scope>NUCLEOTIDE SEQUENCE</scope>
    <source>
        <strain evidence="3">PSN293</strain>
    </source>
</reference>